<name>A0A0F7P8I0_9EURY</name>
<evidence type="ECO:0000313" key="1">
    <source>
        <dbReference type="EMBL" id="AKH96530.1"/>
    </source>
</evidence>
<keyword evidence="4" id="KW-1185">Reference proteome</keyword>
<keyword evidence="1" id="KW-0808">Transferase</keyword>
<dbReference type="GO" id="GO:0008168">
    <property type="term" value="F:methyltransferase activity"/>
    <property type="evidence" value="ECO:0007669"/>
    <property type="project" value="UniProtKB-KW"/>
</dbReference>
<dbReference type="HOGENOM" id="CLU_2565587_0_0_2"/>
<protein>
    <submittedName>
        <fullName evidence="1">D12 class N6 adenine-specific DNA methyltransferase</fullName>
    </submittedName>
</protein>
<organism evidence="1 4">
    <name type="scientific">Halanaeroarchaeum sulfurireducens</name>
    <dbReference type="NCBI Taxonomy" id="1604004"/>
    <lineage>
        <taxon>Archaea</taxon>
        <taxon>Methanobacteriati</taxon>
        <taxon>Methanobacteriota</taxon>
        <taxon>Stenosarchaea group</taxon>
        <taxon>Halobacteria</taxon>
        <taxon>Halobacteriales</taxon>
        <taxon>Halobacteriaceae</taxon>
        <taxon>Halanaeroarchaeum</taxon>
    </lineage>
</organism>
<proteinExistence type="predicted"/>
<evidence type="ECO:0000313" key="4">
    <source>
        <dbReference type="Proteomes" id="UP000069906"/>
    </source>
</evidence>
<dbReference type="KEGG" id="hsf:HLASA_0016"/>
<dbReference type="EMBL" id="CP011564">
    <property type="protein sequence ID" value="ALG80932.1"/>
    <property type="molecule type" value="Genomic_DNA"/>
</dbReference>
<gene>
    <name evidence="2" type="ORF">HLASA_0016</name>
    <name evidence="1" type="ORF">HLASF_0016</name>
</gene>
<dbReference type="AlphaFoldDB" id="A0A0F7P8I0"/>
<dbReference type="EMBL" id="CP008874">
    <property type="protein sequence ID" value="AKH96530.1"/>
    <property type="molecule type" value="Genomic_DNA"/>
</dbReference>
<reference evidence="1 4" key="1">
    <citation type="journal article" date="2015" name="ISME J.">
        <title>Elemental sulfur and acetate can support life of a novel strictly anaerobic haloarchaeon.</title>
        <authorList>
            <person name="Sorokin D.Y."/>
            <person name="Kublanov I.V."/>
            <person name="Gavrilov S.N."/>
            <person name="Rojo D."/>
            <person name="Roman P."/>
            <person name="Golyshin P.N."/>
            <person name="Slepak V.Z."/>
            <person name="Smedile F."/>
            <person name="Ferrer M."/>
            <person name="Messina E."/>
            <person name="La Cono V."/>
            <person name="Yakimov M.M."/>
        </authorList>
    </citation>
    <scope>NUCLEOTIDE SEQUENCE [LARGE SCALE GENOMIC DNA]</scope>
    <source>
        <strain evidence="1 4">HSR2</strain>
    </source>
</reference>
<dbReference type="GO" id="GO:0032259">
    <property type="term" value="P:methylation"/>
    <property type="evidence" value="ECO:0007669"/>
    <property type="project" value="UniProtKB-KW"/>
</dbReference>
<dbReference type="Proteomes" id="UP000069906">
    <property type="component" value="Chromosome"/>
</dbReference>
<keyword evidence="1" id="KW-0489">Methyltransferase</keyword>
<evidence type="ECO:0000313" key="3">
    <source>
        <dbReference type="Proteomes" id="UP000060390"/>
    </source>
</evidence>
<dbReference type="KEGG" id="hsu:HLASF_0016"/>
<reference evidence="3" key="2">
    <citation type="submission" date="2015-05" db="EMBL/GenBank/DDBJ databases">
        <title>Complete genome sequence of Halanaeroarchaeum sulfurireducens type strain M27-SA2, a sulfate-reducer haloarchaeon from marine anoxic lake Medee.</title>
        <authorList>
            <person name="Messina E."/>
            <person name="Kublanov I.V."/>
            <person name="Toshchakov S."/>
            <person name="Arcadi E."/>
            <person name="La Spada G."/>
            <person name="La Cono V."/>
            <person name="Yakimov M.M."/>
        </authorList>
    </citation>
    <scope>NUCLEOTIDE SEQUENCE [LARGE SCALE GENOMIC DNA]</scope>
    <source>
        <strain evidence="3">M27-SA2</strain>
    </source>
</reference>
<sequence length="81" mass="9173">MSENEFTATGGWHAWHGPSSALIEGVPRAEYVQSSLSVSRWQESIRVLDPRIRPRTHDVRRGVRRAIPGRGVRELGPAWRS</sequence>
<evidence type="ECO:0000313" key="2">
    <source>
        <dbReference type="EMBL" id="ALG80932.1"/>
    </source>
</evidence>
<accession>A0A0F7P8I0</accession>
<dbReference type="Proteomes" id="UP000060390">
    <property type="component" value="Chromosome"/>
</dbReference>
<reference evidence="2 3" key="3">
    <citation type="journal article" date="2016" name="Stand. Genomic Sci.">
        <title>Complete genome sequence of 'Halanaeroarchaeum sulfurireducens' M27-SA2, a sulfur-reducing and acetate-oxidizing haloarchaeon from the deep-sea hypersaline anoxic lake Medee.</title>
        <authorList>
            <person name="Messina E."/>
            <person name="Sorokin D.Y."/>
            <person name="Kublanov I.V."/>
            <person name="Toshchakov S."/>
            <person name="Lopatina A."/>
            <person name="Arcadi E."/>
            <person name="Smedile F."/>
            <person name="La Spada G."/>
            <person name="La Cono V."/>
            <person name="Yakimov M.M."/>
        </authorList>
    </citation>
    <scope>NUCLEOTIDE SEQUENCE [LARGE SCALE GENOMIC DNA]</scope>
    <source>
        <strain evidence="2 3">M27-SA2</strain>
    </source>
</reference>
<dbReference type="STRING" id="1604004.HLASA_0016"/>